<keyword evidence="2" id="KW-1185">Reference proteome</keyword>
<dbReference type="Proteomes" id="UP000004995">
    <property type="component" value="Unassembled WGS sequence"/>
</dbReference>
<evidence type="ECO:0000313" key="1">
    <source>
        <dbReference type="EnsemblPlants" id="KQK86179"/>
    </source>
</evidence>
<dbReference type="HOGENOM" id="CLU_3110026_0_0_1"/>
<reference evidence="2" key="1">
    <citation type="journal article" date="2012" name="Nat. Biotechnol.">
        <title>Reference genome sequence of the model plant Setaria.</title>
        <authorList>
            <person name="Bennetzen J.L."/>
            <person name="Schmutz J."/>
            <person name="Wang H."/>
            <person name="Percifield R."/>
            <person name="Hawkins J."/>
            <person name="Pontaroli A.C."/>
            <person name="Estep M."/>
            <person name="Feng L."/>
            <person name="Vaughn J.N."/>
            <person name="Grimwood J."/>
            <person name="Jenkins J."/>
            <person name="Barry K."/>
            <person name="Lindquist E."/>
            <person name="Hellsten U."/>
            <person name="Deshpande S."/>
            <person name="Wang X."/>
            <person name="Wu X."/>
            <person name="Mitros T."/>
            <person name="Triplett J."/>
            <person name="Yang X."/>
            <person name="Ye C.Y."/>
            <person name="Mauro-Herrera M."/>
            <person name="Wang L."/>
            <person name="Li P."/>
            <person name="Sharma M."/>
            <person name="Sharma R."/>
            <person name="Ronald P.C."/>
            <person name="Panaud O."/>
            <person name="Kellogg E.A."/>
            <person name="Brutnell T.P."/>
            <person name="Doust A.N."/>
            <person name="Tuskan G.A."/>
            <person name="Rokhsar D."/>
            <person name="Devos K.M."/>
        </authorList>
    </citation>
    <scope>NUCLEOTIDE SEQUENCE [LARGE SCALE GENOMIC DNA]</scope>
    <source>
        <strain evidence="2">cv. Yugu1</strain>
    </source>
</reference>
<proteinExistence type="predicted"/>
<dbReference type="EMBL" id="AGNK02005285">
    <property type="status" value="NOT_ANNOTATED_CDS"/>
    <property type="molecule type" value="Genomic_DNA"/>
</dbReference>
<accession>K4AP71</accession>
<evidence type="ECO:0000313" key="2">
    <source>
        <dbReference type="Proteomes" id="UP000004995"/>
    </source>
</evidence>
<dbReference type="Gramene" id="KQK86179">
    <property type="protein sequence ID" value="KQK86179"/>
    <property type="gene ID" value="SETIT_040719mg"/>
</dbReference>
<dbReference type="EnsemblPlants" id="KQK86179">
    <property type="protein sequence ID" value="KQK86179"/>
    <property type="gene ID" value="SETIT_040719mg"/>
</dbReference>
<organism evidence="1 2">
    <name type="scientific">Setaria italica</name>
    <name type="common">Foxtail millet</name>
    <name type="synonym">Panicum italicum</name>
    <dbReference type="NCBI Taxonomy" id="4555"/>
    <lineage>
        <taxon>Eukaryota</taxon>
        <taxon>Viridiplantae</taxon>
        <taxon>Streptophyta</taxon>
        <taxon>Embryophyta</taxon>
        <taxon>Tracheophyta</taxon>
        <taxon>Spermatophyta</taxon>
        <taxon>Magnoliopsida</taxon>
        <taxon>Liliopsida</taxon>
        <taxon>Poales</taxon>
        <taxon>Poaceae</taxon>
        <taxon>PACMAD clade</taxon>
        <taxon>Panicoideae</taxon>
        <taxon>Panicodae</taxon>
        <taxon>Paniceae</taxon>
        <taxon>Cenchrinae</taxon>
        <taxon>Setaria</taxon>
    </lineage>
</organism>
<name>K4AP71_SETIT</name>
<dbReference type="InParanoid" id="K4AP71"/>
<dbReference type="AlphaFoldDB" id="K4AP71"/>
<reference evidence="1" key="2">
    <citation type="submission" date="2018-08" db="UniProtKB">
        <authorList>
            <consortium name="EnsemblPlants"/>
        </authorList>
    </citation>
    <scope>IDENTIFICATION</scope>
    <source>
        <strain evidence="1">Yugu1</strain>
    </source>
</reference>
<sequence length="51" mass="5629">MPLCLPFVTSPCTTVSHVAELPEARGIFLYMGPCAEQRKVQGRIAFQMICS</sequence>
<protein>
    <submittedName>
        <fullName evidence="1">Uncharacterized protein</fullName>
    </submittedName>
</protein>